<organism evidence="1 2">
    <name type="scientific">Nostocoides japonicum T1-X7</name>
    <dbReference type="NCBI Taxonomy" id="1194083"/>
    <lineage>
        <taxon>Bacteria</taxon>
        <taxon>Bacillati</taxon>
        <taxon>Actinomycetota</taxon>
        <taxon>Actinomycetes</taxon>
        <taxon>Micrococcales</taxon>
        <taxon>Intrasporangiaceae</taxon>
        <taxon>Nostocoides</taxon>
    </lineage>
</organism>
<evidence type="ECO:0000313" key="2">
    <source>
        <dbReference type="Proteomes" id="UP000035721"/>
    </source>
</evidence>
<evidence type="ECO:0000313" key="1">
    <source>
        <dbReference type="EMBL" id="CCH78320.1"/>
    </source>
</evidence>
<comment type="caution">
    <text evidence="1">The sequence shown here is derived from an EMBL/GenBank/DDBJ whole genome shotgun (WGS) entry which is preliminary data.</text>
</comment>
<dbReference type="STRING" id="1194083.BN12_2730005"/>
<gene>
    <name evidence="1" type="ORF">BN12_2730005</name>
</gene>
<dbReference type="AlphaFoldDB" id="A0A077M289"/>
<dbReference type="Proteomes" id="UP000035721">
    <property type="component" value="Unassembled WGS sequence"/>
</dbReference>
<dbReference type="PANTHER" id="PTHR30283">
    <property type="entry name" value="PEROXIDE STRESS RESPONSE PROTEIN YAAA"/>
    <property type="match status" value="1"/>
</dbReference>
<dbReference type="PANTHER" id="PTHR30283:SF4">
    <property type="entry name" value="PEROXIDE STRESS RESISTANCE PROTEIN YAAA"/>
    <property type="match status" value="1"/>
</dbReference>
<reference evidence="1 2" key="1">
    <citation type="journal article" date="2013" name="ISME J.">
        <title>A metabolic model for members of the genus Tetrasphaera involved in enhanced biological phosphorus removal.</title>
        <authorList>
            <person name="Kristiansen R."/>
            <person name="Nguyen H.T.T."/>
            <person name="Saunders A.M."/>
            <person name="Nielsen J.L."/>
            <person name="Wimmer R."/>
            <person name="Le V.Q."/>
            <person name="McIlroy S.J."/>
            <person name="Petrovski S."/>
            <person name="Seviour R.J."/>
            <person name="Calteau A."/>
            <person name="Nielsen K.L."/>
            <person name="Nielsen P.H."/>
        </authorList>
    </citation>
    <scope>NUCLEOTIDE SEQUENCE [LARGE SCALE GENOMIC DNA]</scope>
    <source>
        <strain evidence="1 2">T1-X7</strain>
    </source>
</reference>
<keyword evidence="2" id="KW-1185">Reference proteome</keyword>
<dbReference type="RefSeq" id="WP_048555275.1">
    <property type="nucleotide sequence ID" value="NZ_HF570958.1"/>
</dbReference>
<dbReference type="InterPro" id="IPR005583">
    <property type="entry name" value="YaaA"/>
</dbReference>
<dbReference type="GO" id="GO:0033194">
    <property type="term" value="P:response to hydroperoxide"/>
    <property type="evidence" value="ECO:0007669"/>
    <property type="project" value="TreeGrafter"/>
</dbReference>
<sequence length="254" mass="27129">MLVLLPPSETKTGRRRGRPLDLTRLSFPELTAVREKVLEGVVAASERDDATDVFEVPPSLAGEVARNRVLRTAPALPALDCYTGVLYDALGYPSLTGPARRRANRWLVVVSAVYGAVRPTDHVTPYRCRMGVDVPGVGPLAPLWREHLDEVLSPAAGSGLVVDCRSTTYATVWRPRAAAAGRWVKVAVPGASHLAKHTRGLLARQLCLLGAEPRTPQALAEAVDDAFVTDLAGPAAAGRPWTLNVTPRPNGPCG</sequence>
<dbReference type="OrthoDB" id="3210767at2"/>
<name>A0A077M289_9MICO</name>
<proteinExistence type="predicted"/>
<dbReference type="GO" id="GO:0005829">
    <property type="term" value="C:cytosol"/>
    <property type="evidence" value="ECO:0007669"/>
    <property type="project" value="TreeGrafter"/>
</dbReference>
<dbReference type="EMBL" id="CAJB01000194">
    <property type="protein sequence ID" value="CCH78320.1"/>
    <property type="molecule type" value="Genomic_DNA"/>
</dbReference>
<protein>
    <submittedName>
        <fullName evidence="1">Uncharacterized protein</fullName>
    </submittedName>
</protein>
<accession>A0A077M289</accession>
<dbReference type="Pfam" id="PF03883">
    <property type="entry name" value="H2O2_YaaD"/>
    <property type="match status" value="1"/>
</dbReference>